<dbReference type="CDD" id="cd06171">
    <property type="entry name" value="Sigma70_r4"/>
    <property type="match status" value="1"/>
</dbReference>
<dbReference type="Pfam" id="PF22029">
    <property type="entry name" value="PhyR_sigma2"/>
    <property type="match status" value="1"/>
</dbReference>
<dbReference type="SUPFAM" id="SSF88659">
    <property type="entry name" value="Sigma3 and sigma4 domains of RNA polymerase sigma factors"/>
    <property type="match status" value="1"/>
</dbReference>
<evidence type="ECO:0000256" key="3">
    <source>
        <dbReference type="ARBA" id="ARBA00023082"/>
    </source>
</evidence>
<evidence type="ECO:0000256" key="1">
    <source>
        <dbReference type="ARBA" id="ARBA00010641"/>
    </source>
</evidence>
<dbReference type="SUPFAM" id="SSF88946">
    <property type="entry name" value="Sigma2 domain of RNA polymerase sigma factors"/>
    <property type="match status" value="1"/>
</dbReference>
<dbReference type="Gene3D" id="1.10.10.10">
    <property type="entry name" value="Winged helix-like DNA-binding domain superfamily/Winged helix DNA-binding domain"/>
    <property type="match status" value="1"/>
</dbReference>
<gene>
    <name evidence="7" type="ORF">GCM10017083_13300</name>
</gene>
<dbReference type="AlphaFoldDB" id="A0A918XPS3"/>
<dbReference type="InterPro" id="IPR013324">
    <property type="entry name" value="RNA_pol_sigma_r3/r4-like"/>
</dbReference>
<feature type="domain" description="RNA polymerase sigma factor 70 region 4 type 2" evidence="5">
    <location>
        <begin position="99"/>
        <end position="151"/>
    </location>
</feature>
<dbReference type="PANTHER" id="PTHR43133">
    <property type="entry name" value="RNA POLYMERASE ECF-TYPE SIGMA FACTO"/>
    <property type="match status" value="1"/>
</dbReference>
<dbReference type="PANTHER" id="PTHR43133:SF25">
    <property type="entry name" value="RNA POLYMERASE SIGMA FACTOR RFAY-RELATED"/>
    <property type="match status" value="1"/>
</dbReference>
<keyword evidence="2" id="KW-0805">Transcription regulation</keyword>
<dbReference type="RefSeq" id="WP_189988172.1">
    <property type="nucleotide sequence ID" value="NZ_BMZS01000003.1"/>
</dbReference>
<keyword evidence="8" id="KW-1185">Reference proteome</keyword>
<evidence type="ECO:0000259" key="6">
    <source>
        <dbReference type="Pfam" id="PF22029"/>
    </source>
</evidence>
<reference evidence="7" key="2">
    <citation type="submission" date="2020-09" db="EMBL/GenBank/DDBJ databases">
        <authorList>
            <person name="Sun Q."/>
            <person name="Kim S."/>
        </authorList>
    </citation>
    <scope>NUCLEOTIDE SEQUENCE</scope>
    <source>
        <strain evidence="7">KCTC 42651</strain>
    </source>
</reference>
<dbReference type="InterPro" id="IPR013325">
    <property type="entry name" value="RNA_pol_sigma_r2"/>
</dbReference>
<dbReference type="InterPro" id="IPR014284">
    <property type="entry name" value="RNA_pol_sigma-70_dom"/>
</dbReference>
<proteinExistence type="inferred from homology"/>
<organism evidence="7 8">
    <name type="scientific">Thalassobaculum fulvum</name>
    <dbReference type="NCBI Taxonomy" id="1633335"/>
    <lineage>
        <taxon>Bacteria</taxon>
        <taxon>Pseudomonadati</taxon>
        <taxon>Pseudomonadota</taxon>
        <taxon>Alphaproteobacteria</taxon>
        <taxon>Rhodospirillales</taxon>
        <taxon>Thalassobaculaceae</taxon>
        <taxon>Thalassobaculum</taxon>
    </lineage>
</organism>
<name>A0A918XPS3_9PROT</name>
<reference evidence="7" key="1">
    <citation type="journal article" date="2014" name="Int. J. Syst. Evol. Microbiol.">
        <title>Complete genome sequence of Corynebacterium casei LMG S-19264T (=DSM 44701T), isolated from a smear-ripened cheese.</title>
        <authorList>
            <consortium name="US DOE Joint Genome Institute (JGI-PGF)"/>
            <person name="Walter F."/>
            <person name="Albersmeier A."/>
            <person name="Kalinowski J."/>
            <person name="Ruckert C."/>
        </authorList>
    </citation>
    <scope>NUCLEOTIDE SEQUENCE</scope>
    <source>
        <strain evidence="7">KCTC 42651</strain>
    </source>
</reference>
<dbReference type="InterPro" id="IPR053866">
    <property type="entry name" value="PhyR_sigma2"/>
</dbReference>
<evidence type="ECO:0000256" key="4">
    <source>
        <dbReference type="ARBA" id="ARBA00023163"/>
    </source>
</evidence>
<comment type="caution">
    <text evidence="7">The sequence shown here is derived from an EMBL/GenBank/DDBJ whole genome shotgun (WGS) entry which is preliminary data.</text>
</comment>
<dbReference type="InterPro" id="IPR013249">
    <property type="entry name" value="RNA_pol_sigma70_r4_t2"/>
</dbReference>
<evidence type="ECO:0000313" key="8">
    <source>
        <dbReference type="Proteomes" id="UP000630353"/>
    </source>
</evidence>
<sequence>MTRLDVTAHLQRLRRYARFLCRNAADADDLVQDTLVKAIARADQFRPEGDLRNWLFSILHNTFVSGTRTAERRSRPLDICDNGDGFEPQPEQEVRLELRRVLAALDRLPVEQRSVIVLVSVEGMTTDEIADLMQLPVGTVRSRLARGREALRRLTRGDGAGTASLRIVGGHDVQTG</sequence>
<dbReference type="InterPro" id="IPR039425">
    <property type="entry name" value="RNA_pol_sigma-70-like"/>
</dbReference>
<comment type="similarity">
    <text evidence="1">Belongs to the sigma-70 factor family. ECF subfamily.</text>
</comment>
<dbReference type="EMBL" id="BMZS01000003">
    <property type="protein sequence ID" value="GHD45403.1"/>
    <property type="molecule type" value="Genomic_DNA"/>
</dbReference>
<evidence type="ECO:0000259" key="5">
    <source>
        <dbReference type="Pfam" id="PF08281"/>
    </source>
</evidence>
<dbReference type="GO" id="GO:0016987">
    <property type="term" value="F:sigma factor activity"/>
    <property type="evidence" value="ECO:0007669"/>
    <property type="project" value="UniProtKB-KW"/>
</dbReference>
<dbReference type="Proteomes" id="UP000630353">
    <property type="component" value="Unassembled WGS sequence"/>
</dbReference>
<dbReference type="GO" id="GO:0006352">
    <property type="term" value="P:DNA-templated transcription initiation"/>
    <property type="evidence" value="ECO:0007669"/>
    <property type="project" value="InterPro"/>
</dbReference>
<evidence type="ECO:0000256" key="2">
    <source>
        <dbReference type="ARBA" id="ARBA00023015"/>
    </source>
</evidence>
<dbReference type="Gene3D" id="1.10.1740.10">
    <property type="match status" value="1"/>
</dbReference>
<accession>A0A918XPS3</accession>
<keyword evidence="4" id="KW-0804">Transcription</keyword>
<dbReference type="GO" id="GO:0003677">
    <property type="term" value="F:DNA binding"/>
    <property type="evidence" value="ECO:0007669"/>
    <property type="project" value="InterPro"/>
</dbReference>
<dbReference type="NCBIfam" id="TIGR02937">
    <property type="entry name" value="sigma70-ECF"/>
    <property type="match status" value="1"/>
</dbReference>
<evidence type="ECO:0000313" key="7">
    <source>
        <dbReference type="EMBL" id="GHD45403.1"/>
    </source>
</evidence>
<dbReference type="Pfam" id="PF08281">
    <property type="entry name" value="Sigma70_r4_2"/>
    <property type="match status" value="1"/>
</dbReference>
<keyword evidence="3" id="KW-0731">Sigma factor</keyword>
<protein>
    <submittedName>
        <fullName evidence="7">RNA polymerase sigma factor</fullName>
    </submittedName>
</protein>
<feature type="domain" description="PhyR sigma2" evidence="6">
    <location>
        <begin position="6"/>
        <end position="60"/>
    </location>
</feature>
<dbReference type="InterPro" id="IPR036388">
    <property type="entry name" value="WH-like_DNA-bd_sf"/>
</dbReference>